<name>A0ACB9D813_9ASTR</name>
<dbReference type="Proteomes" id="UP001056120">
    <property type="component" value="Linkage Group LG20"/>
</dbReference>
<gene>
    <name evidence="1" type="ORF">L1987_60438</name>
</gene>
<comment type="caution">
    <text evidence="1">The sequence shown here is derived from an EMBL/GenBank/DDBJ whole genome shotgun (WGS) entry which is preliminary data.</text>
</comment>
<keyword evidence="2" id="KW-1185">Reference proteome</keyword>
<reference evidence="2" key="1">
    <citation type="journal article" date="2022" name="Mol. Ecol. Resour.">
        <title>The genomes of chicory, endive, great burdock and yacon provide insights into Asteraceae palaeo-polyploidization history and plant inulin production.</title>
        <authorList>
            <person name="Fan W."/>
            <person name="Wang S."/>
            <person name="Wang H."/>
            <person name="Wang A."/>
            <person name="Jiang F."/>
            <person name="Liu H."/>
            <person name="Zhao H."/>
            <person name="Xu D."/>
            <person name="Zhang Y."/>
        </authorList>
    </citation>
    <scope>NUCLEOTIDE SEQUENCE [LARGE SCALE GENOMIC DNA]</scope>
    <source>
        <strain evidence="2">cv. Yunnan</strain>
    </source>
</reference>
<evidence type="ECO:0000313" key="1">
    <source>
        <dbReference type="EMBL" id="KAI3742744.1"/>
    </source>
</evidence>
<reference evidence="1 2" key="2">
    <citation type="journal article" date="2022" name="Mol. Ecol. Resour.">
        <title>The genomes of chicory, endive, great burdock and yacon provide insights into Asteraceae paleo-polyploidization history and plant inulin production.</title>
        <authorList>
            <person name="Fan W."/>
            <person name="Wang S."/>
            <person name="Wang H."/>
            <person name="Wang A."/>
            <person name="Jiang F."/>
            <person name="Liu H."/>
            <person name="Zhao H."/>
            <person name="Xu D."/>
            <person name="Zhang Y."/>
        </authorList>
    </citation>
    <scope>NUCLEOTIDE SEQUENCE [LARGE SCALE GENOMIC DNA]</scope>
    <source>
        <strain evidence="2">cv. Yunnan</strain>
        <tissue evidence="1">Leaves</tissue>
    </source>
</reference>
<protein>
    <submittedName>
        <fullName evidence="1">Uncharacterized protein</fullName>
    </submittedName>
</protein>
<dbReference type="EMBL" id="CM042037">
    <property type="protein sequence ID" value="KAI3742744.1"/>
    <property type="molecule type" value="Genomic_DNA"/>
</dbReference>
<organism evidence="1 2">
    <name type="scientific">Smallanthus sonchifolius</name>
    <dbReference type="NCBI Taxonomy" id="185202"/>
    <lineage>
        <taxon>Eukaryota</taxon>
        <taxon>Viridiplantae</taxon>
        <taxon>Streptophyta</taxon>
        <taxon>Embryophyta</taxon>
        <taxon>Tracheophyta</taxon>
        <taxon>Spermatophyta</taxon>
        <taxon>Magnoliopsida</taxon>
        <taxon>eudicotyledons</taxon>
        <taxon>Gunneridae</taxon>
        <taxon>Pentapetalae</taxon>
        <taxon>asterids</taxon>
        <taxon>campanulids</taxon>
        <taxon>Asterales</taxon>
        <taxon>Asteraceae</taxon>
        <taxon>Asteroideae</taxon>
        <taxon>Heliantheae alliance</taxon>
        <taxon>Millerieae</taxon>
        <taxon>Smallanthus</taxon>
    </lineage>
</organism>
<evidence type="ECO:0000313" key="2">
    <source>
        <dbReference type="Proteomes" id="UP001056120"/>
    </source>
</evidence>
<proteinExistence type="predicted"/>
<accession>A0ACB9D813</accession>
<sequence>MAQIVSISHLNSSKTLATGSCLTQSDAQSINLTLRRQEIRQHSWSSLQRDLKSNGKIYCLFSDNRSKDQAKKALESALGGKKTEFEKWDKEIKKREEAGGGGGGGGGWWGRWFGGSDGEHFWHEAQQVGLTLLAIVVAFLILAKGDVMFAVLLNPLLFALRGPRNGFRYISSKIRRQVSPSASNVPKQESYARSSAKEPVASKWASDS</sequence>